<organism evidence="1 2">
    <name type="scientific">Gallaecimonas xiamenensis 3-C-1</name>
    <dbReference type="NCBI Taxonomy" id="745411"/>
    <lineage>
        <taxon>Bacteria</taxon>
        <taxon>Pseudomonadati</taxon>
        <taxon>Pseudomonadota</taxon>
        <taxon>Gammaproteobacteria</taxon>
        <taxon>Enterobacterales</taxon>
        <taxon>Gallaecimonadaceae</taxon>
        <taxon>Gallaecimonas</taxon>
    </lineage>
</organism>
<dbReference type="RefSeq" id="WP_008485168.1">
    <property type="nucleotide sequence ID" value="NZ_AMRI01000016.1"/>
</dbReference>
<dbReference type="NCBIfam" id="TIGR01907">
    <property type="entry name" value="casE_Cse3"/>
    <property type="match status" value="1"/>
</dbReference>
<reference evidence="1 2" key="1">
    <citation type="journal article" date="2012" name="J. Bacteriol.">
        <title>Genome Sequence of Gallaecimonas xiamenensis Type Strain 3-C-1.</title>
        <authorList>
            <person name="Lai Q."/>
            <person name="Wang L."/>
            <person name="Wang W."/>
            <person name="Shao Z."/>
        </authorList>
    </citation>
    <scope>NUCLEOTIDE SEQUENCE [LARGE SCALE GENOMIC DNA]</scope>
    <source>
        <strain evidence="1 2">3-C-1</strain>
    </source>
</reference>
<dbReference type="SUPFAM" id="SSF117987">
    <property type="entry name" value="CRISPR-associated protein"/>
    <property type="match status" value="2"/>
</dbReference>
<dbReference type="AlphaFoldDB" id="K2JML9"/>
<keyword evidence="2" id="KW-1185">Reference proteome</keyword>
<dbReference type="SMART" id="SM01101">
    <property type="entry name" value="CRISPR_assoc"/>
    <property type="match status" value="1"/>
</dbReference>
<dbReference type="PATRIC" id="fig|745411.4.peg.2414"/>
<protein>
    <recommendedName>
        <fullName evidence="3">CRISPR-associated Cse3 family protein</fullName>
    </recommendedName>
</protein>
<dbReference type="Gene3D" id="3.30.70.1210">
    <property type="entry name" value="Crispr-associated protein, domain 2"/>
    <property type="match status" value="1"/>
</dbReference>
<evidence type="ECO:0000313" key="2">
    <source>
        <dbReference type="Proteomes" id="UP000006755"/>
    </source>
</evidence>
<dbReference type="eggNOG" id="ENOG5032TV5">
    <property type="taxonomic scope" value="Bacteria"/>
</dbReference>
<accession>K2JML9</accession>
<sequence>MYLSRVTFKPDIAENTQLTKVLEANTYGYHQLLWDLFAQKKRDFLYRAEFAQEQLPDRSAVRAQPLFYVLSKTKPAADSPLFRVESKAFSPELTAGKRLNFRLRANPVVTKNGKRHDLVMDEQVAFSQRIVSALGEVPAERKAELRLQLSQPKLQARLQDWLQTYLHNSRYFAVSEQLATAKLLELATQEAVSRRLQQWLCQNPSREGIASIATHLVEDEMSEQACEVASFQWQAYQAHSIAPKGPKAQFRSVDMQGELVVNEPERFLEMLIKGIGPAKGFGCGLMLVKTASM</sequence>
<evidence type="ECO:0008006" key="3">
    <source>
        <dbReference type="Google" id="ProtNLM"/>
    </source>
</evidence>
<proteinExistence type="predicted"/>
<dbReference type="STRING" id="745411.B3C1_12259"/>
<dbReference type="InterPro" id="IPR010179">
    <property type="entry name" value="CRISPR-assoc_prot_Cse3"/>
</dbReference>
<dbReference type="Proteomes" id="UP000006755">
    <property type="component" value="Unassembled WGS sequence"/>
</dbReference>
<dbReference type="Pfam" id="PF08798">
    <property type="entry name" value="CRISPR_assoc"/>
    <property type="match status" value="1"/>
</dbReference>
<dbReference type="Gene3D" id="3.30.70.1200">
    <property type="entry name" value="Crispr-associated protein, domain 1"/>
    <property type="match status" value="1"/>
</dbReference>
<evidence type="ECO:0000313" key="1">
    <source>
        <dbReference type="EMBL" id="EKE71709.1"/>
    </source>
</evidence>
<dbReference type="EMBL" id="AMRI01000016">
    <property type="protein sequence ID" value="EKE71709.1"/>
    <property type="molecule type" value="Genomic_DNA"/>
</dbReference>
<dbReference type="CDD" id="cd09727">
    <property type="entry name" value="Cas6_I-E"/>
    <property type="match status" value="1"/>
</dbReference>
<comment type="caution">
    <text evidence="1">The sequence shown here is derived from an EMBL/GenBank/DDBJ whole genome shotgun (WGS) entry which is preliminary data.</text>
</comment>
<name>K2JML9_9GAMM</name>
<gene>
    <name evidence="1" type="ORF">B3C1_12259</name>
</gene>
<dbReference type="OrthoDB" id="9795689at2"/>